<organism evidence="1 2">
    <name type="scientific">Castor canadensis</name>
    <name type="common">American beaver</name>
    <dbReference type="NCBI Taxonomy" id="51338"/>
    <lineage>
        <taxon>Eukaryota</taxon>
        <taxon>Metazoa</taxon>
        <taxon>Chordata</taxon>
        <taxon>Craniata</taxon>
        <taxon>Vertebrata</taxon>
        <taxon>Euteleostomi</taxon>
        <taxon>Mammalia</taxon>
        <taxon>Eutheria</taxon>
        <taxon>Euarchontoglires</taxon>
        <taxon>Glires</taxon>
        <taxon>Rodentia</taxon>
        <taxon>Castorimorpha</taxon>
        <taxon>Castoridae</taxon>
        <taxon>Castor</taxon>
    </lineage>
</organism>
<reference evidence="2" key="1">
    <citation type="submission" date="2025-08" db="UniProtKB">
        <authorList>
            <consortium name="RefSeq"/>
        </authorList>
    </citation>
    <scope>IDENTIFICATION</scope>
</reference>
<evidence type="ECO:0000313" key="1">
    <source>
        <dbReference type="Proteomes" id="UP001732720"/>
    </source>
</evidence>
<accession>A0AC58K7A1</accession>
<dbReference type="RefSeq" id="XP_073900813.1">
    <property type="nucleotide sequence ID" value="XM_074044712.1"/>
</dbReference>
<keyword evidence="1" id="KW-1185">Reference proteome</keyword>
<protein>
    <submittedName>
        <fullName evidence="2">Activating molecule in BECN1-regulated autophagy protein 1 isoform X6</fullName>
    </submittedName>
</protein>
<proteinExistence type="predicted"/>
<sequence>MKVVPEKNAVRILWGRERGTRAMGAQRLLQELVEDKTRWMKWEGKRVELPDSPRSTFLLAFSPDRTLLASTHVNHNIYITEVKTGKCVHSLIGHRRTPWCVTFHPTISGLIASGCLDGEVRIWDLHGGSESWFTDSNNAIASLAFHPTAQLLLIATANEIHFWDWSRREPFAVVKTASEMERVRLVRFDPLGHYLLTAIVNPSNQQGDDEPEIPIDGTELSHYRQRALLQSQPVRRTPLLHNFLHMLSSRSSGIQTEPFHPSEQASSTQQDQGLLNRPSAFSTVQSSTAGNTLRNLSLGPTRRSLGGPLSSHPSRYHRELAPGLTGSEWTRTVLSLNSRSEAESMPPPRTSASSVSLLSVLRQQEGGSQASVYTSATEGRGFPASGLAPESDGGGNGSGQNNSGSIRHELQCDLRRFFLEYDRLQELDQSLSGEAPQTQQAQEMLNNNIESERPGPSHQPTPHSSENNSNLSRGHLNRCRACHNLLTFNNDTLRWERTTPNYSSGEASSSWQVPSTFEGMPSSGNQLPPLERTEGQTPSSSRLELSSSASPQEERTVGVAFNQETGHWERIYTQSSRSGTVSQEALHQDMPEESSEEDSLRRLSPAAYYAQRMIQYLSRRDSIRQRSMRYQQNRLRSSTSSSSSDNQGPSVEGTDLEFEDFEDNGDRSRHRAPRNARMSAPSLGRFVPRRFLLPEYLPYAGIFHERGQPGLATHSSVNRVLAGAVIGDGQSAVASNIANTTYRLQWWDFTKFDLPEISNASVNVLVQNCKIYNDASCDISADGQLLAAFIPSSQRGFPDEGILAVYSLAPHNLGEMLYTKRFGPNAISVSLSPMGRYVMVGLASRRILLHPSTEHMVAQVFRLQQAHGGETSMRRVFNVLYPMPADQRRHVSINSARWLPEPGLGLAYGTNKGDLVICRPEALNSGVEYYWDQLNETVFTVHSSNRSSERPGTSRATWRTDRDMGLMNAIGLQPRNPTTSVTSQGTQTLALQLQNAETQTEREEQEPGTVASGPGEATPHPLLLTNMANFTPVNGSSSNQSVRLVTSTHNRYETVEMVFIATVTGSLSLVTVVGNILVMLSIKVNRQLQTVNNYFLFSLACADLIIGAFSMNLYTVYIIKGYWPLGAVVCDLWLALDYVVSNASVMNLLIISFDRYFCVTKPLTYPARRTTKMAGLMIAAAWVLSFVLWAPAILFWQFVVGKRTVPDNQCFIQFLSNPAVTFGTAIAAFYLPVVIMTVLYIHISLASRSRVHKHRPEGPKEKKAKTLAFLKSPLMKQSMKKPPPGGAAREEMRNGKLEEAPPPALPPPPRPAADKDTSNESSSGSVTQNTKERPPTELSTTEATTPAMPAPTLQARTLNPASKWSKIQIVTKQTGNECVTAIEIVPATPAGMRPAANVARKFASIARNQVRKKRQMAARERKVTRTIFAILLAFILTWTPYNVMVLVNTFCRSCIPDTVWSIGYWLCYVNSTINPACYALCNATFKKTFRHLLLCQYRNIGTAR</sequence>
<dbReference type="Proteomes" id="UP001732720">
    <property type="component" value="Chromosome 1"/>
</dbReference>
<evidence type="ECO:0000313" key="2">
    <source>
        <dbReference type="RefSeq" id="XP_073900813.1"/>
    </source>
</evidence>
<name>A0AC58K7A1_CASCN</name>
<gene>
    <name evidence="2" type="primary">LOC109692005</name>
</gene>